<gene>
    <name evidence="2" type="ORF">MSPICULIGERA_LOCUS19906</name>
</gene>
<organism evidence="2 3">
    <name type="scientific">Mesorhabditis spiculigera</name>
    <dbReference type="NCBI Taxonomy" id="96644"/>
    <lineage>
        <taxon>Eukaryota</taxon>
        <taxon>Metazoa</taxon>
        <taxon>Ecdysozoa</taxon>
        <taxon>Nematoda</taxon>
        <taxon>Chromadorea</taxon>
        <taxon>Rhabditida</taxon>
        <taxon>Rhabditina</taxon>
        <taxon>Rhabditomorpha</taxon>
        <taxon>Rhabditoidea</taxon>
        <taxon>Rhabditidae</taxon>
        <taxon>Mesorhabditinae</taxon>
        <taxon>Mesorhabditis</taxon>
    </lineage>
</organism>
<dbReference type="EMBL" id="CATQJA010002663">
    <property type="protein sequence ID" value="CAJ0581751.1"/>
    <property type="molecule type" value="Genomic_DNA"/>
</dbReference>
<dbReference type="AlphaFoldDB" id="A0AA36D6M2"/>
<evidence type="ECO:0000256" key="1">
    <source>
        <dbReference type="SAM" id="SignalP"/>
    </source>
</evidence>
<accession>A0AA36D6M2</accession>
<feature type="non-terminal residue" evidence="2">
    <location>
        <position position="1"/>
    </location>
</feature>
<reference evidence="2" key="1">
    <citation type="submission" date="2023-06" db="EMBL/GenBank/DDBJ databases">
        <authorList>
            <person name="Delattre M."/>
        </authorList>
    </citation>
    <scope>NUCLEOTIDE SEQUENCE</scope>
    <source>
        <strain evidence="2">AF72</strain>
    </source>
</reference>
<proteinExistence type="predicted"/>
<evidence type="ECO:0000313" key="2">
    <source>
        <dbReference type="EMBL" id="CAJ0581751.1"/>
    </source>
</evidence>
<protein>
    <submittedName>
        <fullName evidence="2">Uncharacterized protein</fullName>
    </submittedName>
</protein>
<comment type="caution">
    <text evidence="2">The sequence shown here is derived from an EMBL/GenBank/DDBJ whole genome shotgun (WGS) entry which is preliminary data.</text>
</comment>
<sequence length="67" mass="7309">MGWVFRILFAALFLSHITCRILLANIGAAGSPEYHPGYPEHVGIFRGRPNYAYGGGGRLLMANVFLG</sequence>
<keyword evidence="1" id="KW-0732">Signal</keyword>
<evidence type="ECO:0000313" key="3">
    <source>
        <dbReference type="Proteomes" id="UP001177023"/>
    </source>
</evidence>
<keyword evidence="3" id="KW-1185">Reference proteome</keyword>
<dbReference type="Proteomes" id="UP001177023">
    <property type="component" value="Unassembled WGS sequence"/>
</dbReference>
<name>A0AA36D6M2_9BILA</name>
<feature type="signal peptide" evidence="1">
    <location>
        <begin position="1"/>
        <end position="19"/>
    </location>
</feature>
<feature type="chain" id="PRO_5041325312" evidence="1">
    <location>
        <begin position="20"/>
        <end position="67"/>
    </location>
</feature>